<reference evidence="11 12" key="1">
    <citation type="submission" date="2019-03" db="EMBL/GenBank/DDBJ databases">
        <title>Genomic Encyclopedia of Type Strains, Phase IV (KMG-IV): sequencing the most valuable type-strain genomes for metagenomic binning, comparative biology and taxonomic classification.</title>
        <authorList>
            <person name="Goeker M."/>
        </authorList>
    </citation>
    <scope>NUCLEOTIDE SEQUENCE [LARGE SCALE GENOMIC DNA]</scope>
    <source>
        <strain evidence="11 12">DSM 11170</strain>
    </source>
</reference>
<evidence type="ECO:0000259" key="10">
    <source>
        <dbReference type="Pfam" id="PF16177"/>
    </source>
</evidence>
<keyword evidence="6" id="KW-0007">Acetylation</keyword>
<dbReference type="Proteomes" id="UP000294813">
    <property type="component" value="Unassembled WGS sequence"/>
</dbReference>
<feature type="domain" description="AMP-binding enzyme C-terminal" evidence="9">
    <location>
        <begin position="528"/>
        <end position="606"/>
    </location>
</feature>
<evidence type="ECO:0000256" key="3">
    <source>
        <dbReference type="ARBA" id="ARBA00022598"/>
    </source>
</evidence>
<evidence type="ECO:0000256" key="2">
    <source>
        <dbReference type="ARBA" id="ARBA00013275"/>
    </source>
</evidence>
<feature type="domain" description="Acetyl-coenzyme A synthetase N-terminal" evidence="10">
    <location>
        <begin position="30"/>
        <end position="83"/>
    </location>
</feature>
<dbReference type="Gene3D" id="3.30.300.30">
    <property type="match status" value="1"/>
</dbReference>
<dbReference type="InterPro" id="IPR032387">
    <property type="entry name" value="ACAS_N"/>
</dbReference>
<dbReference type="PANTHER" id="PTHR24095">
    <property type="entry name" value="ACETYL-COENZYME A SYNTHETASE"/>
    <property type="match status" value="1"/>
</dbReference>
<dbReference type="InterPro" id="IPR042099">
    <property type="entry name" value="ANL_N_sf"/>
</dbReference>
<dbReference type="RefSeq" id="WP_243116749.1">
    <property type="nucleotide sequence ID" value="NZ_JAOQNU010000002.1"/>
</dbReference>
<name>A0A4R2RW18_9FIRM</name>
<dbReference type="AlphaFoldDB" id="A0A4R2RW18"/>
<dbReference type="EMBL" id="SLXT01000002">
    <property type="protein sequence ID" value="TCP68632.1"/>
    <property type="molecule type" value="Genomic_DNA"/>
</dbReference>
<dbReference type="GO" id="GO:0019427">
    <property type="term" value="P:acetyl-CoA biosynthetic process from acetate"/>
    <property type="evidence" value="ECO:0007669"/>
    <property type="project" value="UniProtKB-UniRule"/>
</dbReference>
<accession>A0A4R2RW18</accession>
<proteinExistence type="inferred from homology"/>
<evidence type="ECO:0000256" key="6">
    <source>
        <dbReference type="ARBA" id="ARBA00022990"/>
    </source>
</evidence>
<evidence type="ECO:0000256" key="5">
    <source>
        <dbReference type="ARBA" id="ARBA00022840"/>
    </source>
</evidence>
<dbReference type="GO" id="GO:0005829">
    <property type="term" value="C:cytosol"/>
    <property type="evidence" value="ECO:0007669"/>
    <property type="project" value="TreeGrafter"/>
</dbReference>
<protein>
    <recommendedName>
        <fullName evidence="2 7">Acetate--CoA ligase</fullName>
        <ecNumber evidence="2 7">6.2.1.1</ecNumber>
    </recommendedName>
</protein>
<evidence type="ECO:0000313" key="11">
    <source>
        <dbReference type="EMBL" id="TCP68632.1"/>
    </source>
</evidence>
<organism evidence="11 12">
    <name type="scientific">Heliophilum fasciatum</name>
    <dbReference type="NCBI Taxonomy" id="35700"/>
    <lineage>
        <taxon>Bacteria</taxon>
        <taxon>Bacillati</taxon>
        <taxon>Bacillota</taxon>
        <taxon>Clostridia</taxon>
        <taxon>Eubacteriales</taxon>
        <taxon>Heliobacteriaceae</taxon>
        <taxon>Heliophilum</taxon>
    </lineage>
</organism>
<dbReference type="GO" id="GO:0005524">
    <property type="term" value="F:ATP binding"/>
    <property type="evidence" value="ECO:0007669"/>
    <property type="project" value="UniProtKB-KW"/>
</dbReference>
<dbReference type="GO" id="GO:0003987">
    <property type="term" value="F:acetate-CoA ligase activity"/>
    <property type="evidence" value="ECO:0007669"/>
    <property type="project" value="UniProtKB-UniRule"/>
</dbReference>
<sequence>MTQNLDNLLQMSAAYPPPARVTDVANLKNYDEVYARSVADTDGFWGEVASELSWFKPWEKTLDWQCPHHRWFVGGQVNITYNALDRHLTNGNRNKVAFIWLGEDGTERQITYGQLHGEVCRAASALKSLGVGKGDRVIVYMPLTLEGAIVMLACARIGAIHSVVYAGLGSGALRERIDDSQAKVVFTSDVTFRRGKAVPLKPIVDEAVLEAASVEHVVVWRRVTNTELTGKEMDYQDFIARGSKDCPAEVMDAEDPLFILYTSGTTAKPKGIVHVHGGYMVGIYYMAKAFMDFKPDDVYWCTSDIGWIVGHSYIVYGPLVAGVTTVFREGALDFPDPGKPWEIVEKYDVSVMFTAPTAIRLLMKYGNEWPQKYNISSLRYMICAGEPLNPEAWRWAYEHLISPHDGFLVDNWWQTEIAGPTLGTLPIMAAKPGKVGRPLPGVIAEVVDAEGNPMEANKGGLLVLRKPLPHMMKTIFNDPYRYAEVWDRIPGSYATGDMAVMDEEGYIAVLGRADDVLNIAGHRIGTMEVESALVSHPAVAEAAAIGKPDPVKGEVLKTFVTLRLGFEPSPELEQELIKHVKKELGPIVIISELEFATKLPKTRSGKIIRRLLKAREMGQDPGDLTTLEE</sequence>
<dbReference type="Gene3D" id="3.40.50.12780">
    <property type="entry name" value="N-terminal domain of ligase-like"/>
    <property type="match status" value="1"/>
</dbReference>
<dbReference type="Pfam" id="PF16177">
    <property type="entry name" value="ACAS_N"/>
    <property type="match status" value="1"/>
</dbReference>
<dbReference type="GO" id="GO:0016208">
    <property type="term" value="F:AMP binding"/>
    <property type="evidence" value="ECO:0007669"/>
    <property type="project" value="InterPro"/>
</dbReference>
<comment type="caution">
    <text evidence="11">The sequence shown here is derived from an EMBL/GenBank/DDBJ whole genome shotgun (WGS) entry which is preliminary data.</text>
</comment>
<dbReference type="PANTHER" id="PTHR24095:SF14">
    <property type="entry name" value="ACETYL-COENZYME A SYNTHETASE 1"/>
    <property type="match status" value="1"/>
</dbReference>
<dbReference type="InterPro" id="IPR045851">
    <property type="entry name" value="AMP-bd_C_sf"/>
</dbReference>
<feature type="domain" description="AMP-dependent synthetase/ligase" evidence="8">
    <location>
        <begin position="90"/>
        <end position="474"/>
    </location>
</feature>
<dbReference type="Pfam" id="PF13193">
    <property type="entry name" value="AMP-binding_C"/>
    <property type="match status" value="1"/>
</dbReference>
<dbReference type="InterPro" id="IPR025110">
    <property type="entry name" value="AMP-bd_C"/>
</dbReference>
<evidence type="ECO:0000259" key="9">
    <source>
        <dbReference type="Pfam" id="PF13193"/>
    </source>
</evidence>
<keyword evidence="12" id="KW-1185">Reference proteome</keyword>
<dbReference type="Pfam" id="PF00501">
    <property type="entry name" value="AMP-binding"/>
    <property type="match status" value="1"/>
</dbReference>
<gene>
    <name evidence="11" type="ORF">EDD73_10227</name>
</gene>
<dbReference type="InterPro" id="IPR011904">
    <property type="entry name" value="Ac_CoA_lig"/>
</dbReference>
<dbReference type="NCBIfam" id="TIGR02188">
    <property type="entry name" value="Ac_CoA_lig_AcsA"/>
    <property type="match status" value="1"/>
</dbReference>
<dbReference type="FunFam" id="3.40.50.12780:FF:000001">
    <property type="entry name" value="Acetyl-coenzyme A synthetase"/>
    <property type="match status" value="1"/>
</dbReference>
<evidence type="ECO:0000313" key="12">
    <source>
        <dbReference type="Proteomes" id="UP000294813"/>
    </source>
</evidence>
<evidence type="ECO:0000256" key="4">
    <source>
        <dbReference type="ARBA" id="ARBA00022741"/>
    </source>
</evidence>
<evidence type="ECO:0000256" key="7">
    <source>
        <dbReference type="NCBIfam" id="TIGR02188"/>
    </source>
</evidence>
<dbReference type="NCBIfam" id="NF001208">
    <property type="entry name" value="PRK00174.1"/>
    <property type="match status" value="1"/>
</dbReference>
<keyword evidence="3" id="KW-0436">Ligase</keyword>
<dbReference type="InterPro" id="IPR000873">
    <property type="entry name" value="AMP-dep_synth/lig_dom"/>
</dbReference>
<keyword evidence="5" id="KW-0067">ATP-binding</keyword>
<comment type="similarity">
    <text evidence="1">Belongs to the ATP-dependent AMP-binding enzyme family.</text>
</comment>
<keyword evidence="4" id="KW-0547">Nucleotide-binding</keyword>
<dbReference type="SUPFAM" id="SSF56801">
    <property type="entry name" value="Acetyl-CoA synthetase-like"/>
    <property type="match status" value="1"/>
</dbReference>
<evidence type="ECO:0000259" key="8">
    <source>
        <dbReference type="Pfam" id="PF00501"/>
    </source>
</evidence>
<evidence type="ECO:0000256" key="1">
    <source>
        <dbReference type="ARBA" id="ARBA00006432"/>
    </source>
</evidence>
<dbReference type="EC" id="6.2.1.1" evidence="2 7"/>